<dbReference type="PANTHER" id="PTHR15394">
    <property type="entry name" value="SERINE HYDROLASE RBBP9"/>
    <property type="match status" value="1"/>
</dbReference>
<dbReference type="AlphaFoldDB" id="A0A1V5SCQ5"/>
<proteinExistence type="predicted"/>
<dbReference type="Proteomes" id="UP000485367">
    <property type="component" value="Unassembled WGS sequence"/>
</dbReference>
<dbReference type="Pfam" id="PF06821">
    <property type="entry name" value="Ser_hydrolase"/>
    <property type="match status" value="1"/>
</dbReference>
<gene>
    <name evidence="1" type="primary">ydeN</name>
    <name evidence="1" type="ORF">BWY43_00580</name>
</gene>
<dbReference type="GO" id="GO:0016787">
    <property type="term" value="F:hydrolase activity"/>
    <property type="evidence" value="ECO:0007669"/>
    <property type="project" value="UniProtKB-KW"/>
</dbReference>
<dbReference type="EMBL" id="MWBO01000039">
    <property type="protein sequence ID" value="OQA52267.1"/>
    <property type="molecule type" value="Genomic_DNA"/>
</dbReference>
<dbReference type="SUPFAM" id="SSF53474">
    <property type="entry name" value="alpha/beta-Hydrolases"/>
    <property type="match status" value="1"/>
</dbReference>
<dbReference type="EC" id="3.-.-.-" evidence="1"/>
<comment type="caution">
    <text evidence="1">The sequence shown here is derived from an EMBL/GenBank/DDBJ whole genome shotgun (WGS) entry which is preliminary data.</text>
</comment>
<protein>
    <submittedName>
        <fullName evidence="1">Putative hydrolase YdeN</fullName>
        <ecNumber evidence="1">3.-.-.-</ecNumber>
    </submittedName>
</protein>
<keyword evidence="1" id="KW-0378">Hydrolase</keyword>
<organism evidence="1">
    <name type="scientific">candidate division WS2 bacterium ADurb.Bin280</name>
    <dbReference type="NCBI Taxonomy" id="1852829"/>
    <lineage>
        <taxon>Bacteria</taxon>
        <taxon>candidate division WS2</taxon>
    </lineage>
</organism>
<sequence>MTKVFIFHGTGGYPEENWFPWLKGELEKLNCKVFVPQFPTPENQTLENWFKVLDEYKDRIDGETILVGHSLGGSFLLRVLEALKNPIKAAFLVATPIGIPPIVNWAGDKPFTGYPFNWNKIKSNCKKFYVYHSDNDPYVGLDNGKRLSENLDTALVFKPKSGHFNKKAGFLKFDDLLNDIKKELGLR</sequence>
<reference evidence="1" key="1">
    <citation type="submission" date="2017-02" db="EMBL/GenBank/DDBJ databases">
        <title>Delving into the versatile metabolic prowess of the omnipresent phylum Bacteroidetes.</title>
        <authorList>
            <person name="Nobu M.K."/>
            <person name="Mei R."/>
            <person name="Narihiro T."/>
            <person name="Kuroda K."/>
            <person name="Liu W.-T."/>
        </authorList>
    </citation>
    <scope>NUCLEOTIDE SEQUENCE</scope>
    <source>
        <strain evidence="1">ADurb.Bin280</strain>
    </source>
</reference>
<dbReference type="InterPro" id="IPR010662">
    <property type="entry name" value="RBBP9/YdeN"/>
</dbReference>
<name>A0A1V5SCQ5_9BACT</name>
<accession>A0A1V5SCQ5</accession>
<dbReference type="PANTHER" id="PTHR15394:SF3">
    <property type="entry name" value="SERINE HYDROLASE RBBP9"/>
    <property type="match status" value="1"/>
</dbReference>
<evidence type="ECO:0000313" key="1">
    <source>
        <dbReference type="EMBL" id="OQA52267.1"/>
    </source>
</evidence>
<dbReference type="InterPro" id="IPR029058">
    <property type="entry name" value="AB_hydrolase_fold"/>
</dbReference>
<dbReference type="Gene3D" id="3.40.50.1820">
    <property type="entry name" value="alpha/beta hydrolase"/>
    <property type="match status" value="1"/>
</dbReference>